<dbReference type="STRING" id="1220162.K1VF82"/>
<dbReference type="FunFam" id="3.40.50.620:FF:000398">
    <property type="entry name" value="Cytoplasmic protein"/>
    <property type="match status" value="1"/>
</dbReference>
<dbReference type="SUPFAM" id="SSF52402">
    <property type="entry name" value="Adenine nucleotide alpha hydrolases-like"/>
    <property type="match status" value="1"/>
</dbReference>
<protein>
    <recommendedName>
        <fullName evidence="2">Diphthine--ammonia ligase</fullName>
        <ecNumber evidence="1">6.3.1.14</ecNumber>
    </recommendedName>
    <alternativeName>
        <fullName evidence="3">Diphthamide synthase</fullName>
    </alternativeName>
    <alternativeName>
        <fullName evidence="4">Diphthamide synthetase</fullName>
    </alternativeName>
</protein>
<dbReference type="InterPro" id="IPR002761">
    <property type="entry name" value="Diphthami_syn_dom"/>
</dbReference>
<proteinExistence type="predicted"/>
<evidence type="ECO:0000256" key="1">
    <source>
        <dbReference type="ARBA" id="ARBA00012089"/>
    </source>
</evidence>
<dbReference type="OrthoDB" id="686384at2759"/>
<feature type="domain" description="Diphthamide synthase" evidence="7">
    <location>
        <begin position="104"/>
        <end position="245"/>
    </location>
</feature>
<dbReference type="Gene3D" id="3.40.50.620">
    <property type="entry name" value="HUPs"/>
    <property type="match status" value="1"/>
</dbReference>
<evidence type="ECO:0000256" key="6">
    <source>
        <dbReference type="SAM" id="MobiDB-lite"/>
    </source>
</evidence>
<comment type="caution">
    <text evidence="8">The sequence shown here is derived from an EMBL/GenBank/DDBJ whole genome shotgun (WGS) entry which is preliminary data.</text>
</comment>
<dbReference type="InParanoid" id="K1VF82"/>
<name>K1VF82_TRIAC</name>
<dbReference type="CDD" id="cd06156">
    <property type="entry name" value="eu_AANH_C_2"/>
    <property type="match status" value="1"/>
</dbReference>
<dbReference type="EMBL" id="AMBO01000277">
    <property type="protein sequence ID" value="EKD02685.1"/>
    <property type="molecule type" value="Genomic_DNA"/>
</dbReference>
<keyword evidence="9" id="KW-1185">Reference proteome</keyword>
<dbReference type="PANTHER" id="PTHR12196">
    <property type="entry name" value="DOMAIN OF UNKNOWN FUNCTION 71 DUF71 -CONTAINING PROTEIN"/>
    <property type="match status" value="1"/>
</dbReference>
<evidence type="ECO:0000256" key="3">
    <source>
        <dbReference type="ARBA" id="ARBA00029814"/>
    </source>
</evidence>
<reference evidence="8 9" key="1">
    <citation type="journal article" date="2012" name="Eukaryot. Cell">
        <title>Genome sequence of the Trichosporon asahii environmental strain CBS 8904.</title>
        <authorList>
            <person name="Yang R.Y."/>
            <person name="Li H.T."/>
            <person name="Zhu H."/>
            <person name="Zhou G.P."/>
            <person name="Wang M."/>
            <person name="Wang L."/>
        </authorList>
    </citation>
    <scope>NUCLEOTIDE SEQUENCE [LARGE SCALE GENOMIC DNA]</scope>
    <source>
        <strain evidence="8 9">CBS 8904</strain>
    </source>
</reference>
<dbReference type="InterPro" id="IPR035959">
    <property type="entry name" value="RutC-like_sf"/>
</dbReference>
<dbReference type="Pfam" id="PF01902">
    <property type="entry name" value="Diphthami_syn_2"/>
    <property type="match status" value="2"/>
</dbReference>
<dbReference type="Proteomes" id="UP000006757">
    <property type="component" value="Unassembled WGS sequence"/>
</dbReference>
<feature type="region of interest" description="Disordered" evidence="6">
    <location>
        <begin position="605"/>
        <end position="654"/>
    </location>
</feature>
<dbReference type="EC" id="6.3.1.14" evidence="1"/>
<evidence type="ECO:0000256" key="2">
    <source>
        <dbReference type="ARBA" id="ARBA00018426"/>
    </source>
</evidence>
<comment type="catalytic activity">
    <reaction evidence="5">
        <text>diphthine-[translation elongation factor 2] + NH4(+) + ATP = diphthamide-[translation elongation factor 2] + AMP + diphosphate + H(+)</text>
        <dbReference type="Rhea" id="RHEA:19753"/>
        <dbReference type="Rhea" id="RHEA-COMP:10172"/>
        <dbReference type="Rhea" id="RHEA-COMP:10174"/>
        <dbReference type="ChEBI" id="CHEBI:15378"/>
        <dbReference type="ChEBI" id="CHEBI:16692"/>
        <dbReference type="ChEBI" id="CHEBI:28938"/>
        <dbReference type="ChEBI" id="CHEBI:30616"/>
        <dbReference type="ChEBI" id="CHEBI:33019"/>
        <dbReference type="ChEBI" id="CHEBI:82696"/>
        <dbReference type="ChEBI" id="CHEBI:456215"/>
        <dbReference type="EC" id="6.3.1.14"/>
    </reaction>
</comment>
<dbReference type="eggNOG" id="KOG2316">
    <property type="taxonomic scope" value="Eukaryota"/>
</dbReference>
<gene>
    <name evidence="8" type="ORF">A1Q2_02915</name>
</gene>
<evidence type="ECO:0000313" key="8">
    <source>
        <dbReference type="EMBL" id="EKD02685.1"/>
    </source>
</evidence>
<dbReference type="CDD" id="cd01994">
    <property type="entry name" value="AANH_PF0828-like"/>
    <property type="match status" value="1"/>
</dbReference>
<dbReference type="OMA" id="THEMYHE"/>
<evidence type="ECO:0000256" key="4">
    <source>
        <dbReference type="ARBA" id="ARBA00031552"/>
    </source>
</evidence>
<dbReference type="GO" id="GO:0017178">
    <property type="term" value="F:diphthine-ammonia ligase activity"/>
    <property type="evidence" value="ECO:0007669"/>
    <property type="project" value="UniProtKB-EC"/>
</dbReference>
<accession>K1VF82</accession>
<dbReference type="SUPFAM" id="SSF55298">
    <property type="entry name" value="YjgF-like"/>
    <property type="match status" value="2"/>
</dbReference>
<dbReference type="eggNOG" id="KOG2317">
    <property type="taxonomic scope" value="Eukaryota"/>
</dbReference>
<dbReference type="FunCoup" id="K1VF82">
    <property type="interactions" value="19"/>
</dbReference>
<dbReference type="GO" id="GO:0017183">
    <property type="term" value="P:protein histidyl modification to diphthamide"/>
    <property type="evidence" value="ECO:0007669"/>
    <property type="project" value="TreeGrafter"/>
</dbReference>
<dbReference type="InterPro" id="IPR014729">
    <property type="entry name" value="Rossmann-like_a/b/a_fold"/>
</dbReference>
<evidence type="ECO:0000313" key="9">
    <source>
        <dbReference type="Proteomes" id="UP000006757"/>
    </source>
</evidence>
<dbReference type="Gene3D" id="3.90.1490.10">
    <property type="entry name" value="putative n-type atp pyrophosphatase, domain 2"/>
    <property type="match status" value="1"/>
</dbReference>
<dbReference type="InterPro" id="IPR030662">
    <property type="entry name" value="DPH6/MJ0570"/>
</dbReference>
<dbReference type="PANTHER" id="PTHR12196:SF2">
    <property type="entry name" value="DIPHTHINE--AMMONIA LIGASE"/>
    <property type="match status" value="1"/>
</dbReference>
<organism evidence="8 9">
    <name type="scientific">Trichosporon asahii var. asahii (strain CBS 8904)</name>
    <name type="common">Yeast</name>
    <dbReference type="NCBI Taxonomy" id="1220162"/>
    <lineage>
        <taxon>Eukaryota</taxon>
        <taxon>Fungi</taxon>
        <taxon>Dikarya</taxon>
        <taxon>Basidiomycota</taxon>
        <taxon>Agaricomycotina</taxon>
        <taxon>Tremellomycetes</taxon>
        <taxon>Trichosporonales</taxon>
        <taxon>Trichosporonaceae</taxon>
        <taxon>Trichosporon</taxon>
    </lineage>
</organism>
<dbReference type="AlphaFoldDB" id="K1VF82"/>
<sequence>MSGADAASKLPGVKHKVIGLVSGGKDSCFNMMHTVANGHEIVALATLTPEPDEIDSHMYQSVGTTIPPLIAEAMGLPHYTRVIKGGAVEQGAEYGSREHGGEGSGQEGDETEDLTALLKTIIAEHPEVTAISSGAILSNYQRLRIEHVCQRLGLTSLAYLWQSEQLPLVTRMVSSGLEAVLVKVAGIGLGQRQVGKSLGQLLPLLTRLFGAHPAGEGGEYETLTVDCPLFSSRINFVESEVIESEPEPFPVAYLRISKAVLEPKEGWVKPTVAELRELLELDVGDEGKEGLDEKGLEVLEAIDSVTAQDDDAASVTEQLAGTSLCAVDASPRGVRFGRRGRWFAVSAEGQSASAPSVKDEVVGALDAIKCNQNLSLPLHSTHITLLLSSMDLFPEANTAYVKYFGTSPPSRACVAVPLPEGERIRIEVIGFDDQAEDAPIGGRTALHVQGLSYWAPANIGPYSQAVTVSLLVSPEADVQVNSRLHIAGQIPLQPPSLTFAPYPAAPASPYPHQAALALQHVGRIIDVLRNPNSTGGGWTGWIESCVCWWARPKGLGCEGPEIARRAWKAWAEENDCAGAPAIFVEAKELPRGALVEYQVNAHTGRPGVEAATATSNDDDDDGSDDEDPSPKYSRTETQSAYRQECKAPSSRQGSRRAIFLDSMFNCPGRTNTPDDADLKQVSMMLTSGEDVVSVKMYYAPSTSPKLCKFTGLGQELIADGLVTKTMDHFNIHFVPVPVLSAQNVEGKAFSIALEVFGA</sequence>
<feature type="compositionally biased region" description="Acidic residues" evidence="6">
    <location>
        <begin position="616"/>
        <end position="627"/>
    </location>
</feature>
<dbReference type="HOGENOM" id="CLU_010289_2_1_1"/>
<dbReference type="Gene3D" id="3.30.1330.40">
    <property type="entry name" value="RutC-like"/>
    <property type="match status" value="2"/>
</dbReference>
<evidence type="ECO:0000259" key="7">
    <source>
        <dbReference type="Pfam" id="PF01902"/>
    </source>
</evidence>
<dbReference type="NCBIfam" id="TIGR00290">
    <property type="entry name" value="MJ0570_dom"/>
    <property type="match status" value="1"/>
</dbReference>
<feature type="domain" description="Diphthamide synthase" evidence="7">
    <location>
        <begin position="16"/>
        <end position="88"/>
    </location>
</feature>
<evidence type="ECO:0000256" key="5">
    <source>
        <dbReference type="ARBA" id="ARBA00048108"/>
    </source>
</evidence>